<proteinExistence type="predicted"/>
<name>A0A2M6W1C3_9BACT</name>
<evidence type="ECO:0000256" key="1">
    <source>
        <dbReference type="SAM" id="Phobius"/>
    </source>
</evidence>
<reference evidence="3" key="1">
    <citation type="submission" date="2017-09" db="EMBL/GenBank/DDBJ databases">
        <title>Depth-based differentiation of microbial function through sediment-hosted aquifers and enrichment of novel symbionts in the deep terrestrial subsurface.</title>
        <authorList>
            <person name="Probst A.J."/>
            <person name="Ladd B."/>
            <person name="Jarett J.K."/>
            <person name="Geller-Mcgrath D.E."/>
            <person name="Sieber C.M.K."/>
            <person name="Emerson J.B."/>
            <person name="Anantharaman K."/>
            <person name="Thomas B.C."/>
            <person name="Malmstrom R."/>
            <person name="Stieglmeier M."/>
            <person name="Klingl A."/>
            <person name="Woyke T."/>
            <person name="Ryan C.M."/>
            <person name="Banfield J.F."/>
        </authorList>
    </citation>
    <scope>NUCLEOTIDE SEQUENCE [LARGE SCALE GENOMIC DNA]</scope>
</reference>
<protein>
    <submittedName>
        <fullName evidence="2">Uncharacterized protein</fullName>
    </submittedName>
</protein>
<sequence>MTNKAKGSLLVIMGLGLIPFSLIAWSVARFTISQTAASPTYTTHITTDSTITPLGAPTITTTIVSTINIVLSLLPIIGLFVLTPIGIVLMIKKDTHGHPAQPNQQQ</sequence>
<keyword evidence="1" id="KW-1133">Transmembrane helix</keyword>
<keyword evidence="1" id="KW-0472">Membrane</keyword>
<organism evidence="2 3">
    <name type="scientific">Candidatus Magasanikbacteria bacterium CG10_big_fil_rev_8_21_14_0_10_43_6</name>
    <dbReference type="NCBI Taxonomy" id="1974650"/>
    <lineage>
        <taxon>Bacteria</taxon>
        <taxon>Candidatus Magasanikiibacteriota</taxon>
    </lineage>
</organism>
<dbReference type="AlphaFoldDB" id="A0A2M6W1C3"/>
<accession>A0A2M6W1C3</accession>
<dbReference type="EMBL" id="PFBZ01000114">
    <property type="protein sequence ID" value="PIT86525.1"/>
    <property type="molecule type" value="Genomic_DNA"/>
</dbReference>
<dbReference type="Proteomes" id="UP000229362">
    <property type="component" value="Unassembled WGS sequence"/>
</dbReference>
<feature type="transmembrane region" description="Helical" evidence="1">
    <location>
        <begin position="7"/>
        <end position="28"/>
    </location>
</feature>
<evidence type="ECO:0000313" key="2">
    <source>
        <dbReference type="EMBL" id="PIT86525.1"/>
    </source>
</evidence>
<evidence type="ECO:0000313" key="3">
    <source>
        <dbReference type="Proteomes" id="UP000229362"/>
    </source>
</evidence>
<gene>
    <name evidence="2" type="ORF">COU33_02640</name>
</gene>
<feature type="transmembrane region" description="Helical" evidence="1">
    <location>
        <begin position="69"/>
        <end position="91"/>
    </location>
</feature>
<keyword evidence="1" id="KW-0812">Transmembrane</keyword>
<comment type="caution">
    <text evidence="2">The sequence shown here is derived from an EMBL/GenBank/DDBJ whole genome shotgun (WGS) entry which is preliminary data.</text>
</comment>